<organism evidence="2 3">
    <name type="scientific">Streptomyces antimicrobicus</name>
    <dbReference type="NCBI Taxonomy" id="2883108"/>
    <lineage>
        <taxon>Bacteria</taxon>
        <taxon>Bacillati</taxon>
        <taxon>Actinomycetota</taxon>
        <taxon>Actinomycetes</taxon>
        <taxon>Kitasatosporales</taxon>
        <taxon>Streptomycetaceae</taxon>
        <taxon>Streptomyces</taxon>
    </lineage>
</organism>
<evidence type="ECO:0000256" key="1">
    <source>
        <dbReference type="SAM" id="MobiDB-lite"/>
    </source>
</evidence>
<feature type="region of interest" description="Disordered" evidence="1">
    <location>
        <begin position="140"/>
        <end position="180"/>
    </location>
</feature>
<gene>
    <name evidence="2" type="ORF">LG632_16975</name>
</gene>
<name>A0ABS8B8X7_9ACTN</name>
<dbReference type="RefSeq" id="WP_226728156.1">
    <property type="nucleotide sequence ID" value="NZ_JAJAUY010000062.1"/>
</dbReference>
<sequence>MGGRGHTQLRRHRRPVVRRGALLCAFATLLGALLLCTRAGGGAGATPGHGPAAYASPASYGAGVWQGTAADAQDAAQGAQGAAVGSRADAAGTRAAAAGTRTAAGASYAAHASYVCPGDLPGCSHRGHVAPGVLPVPPPVVVPPRAEPPPAAGAGPDGRIRPPRAPARAPDLHVLQVLRT</sequence>
<dbReference type="EMBL" id="JAJAUY010000062">
    <property type="protein sequence ID" value="MCB5181067.1"/>
    <property type="molecule type" value="Genomic_DNA"/>
</dbReference>
<evidence type="ECO:0000313" key="2">
    <source>
        <dbReference type="EMBL" id="MCB5181067.1"/>
    </source>
</evidence>
<keyword evidence="3" id="KW-1185">Reference proteome</keyword>
<comment type="caution">
    <text evidence="2">The sequence shown here is derived from an EMBL/GenBank/DDBJ whole genome shotgun (WGS) entry which is preliminary data.</text>
</comment>
<feature type="compositionally biased region" description="Pro residues" evidence="1">
    <location>
        <begin position="140"/>
        <end position="151"/>
    </location>
</feature>
<reference evidence="2 3" key="1">
    <citation type="submission" date="2021-10" db="EMBL/GenBank/DDBJ databases">
        <title>Streptomyces sp. strain SMC 277, a novel streptomycete isolated from soil.</title>
        <authorList>
            <person name="Chanama M."/>
        </authorList>
    </citation>
    <scope>NUCLEOTIDE SEQUENCE [LARGE SCALE GENOMIC DNA]</scope>
    <source>
        <strain evidence="2 3">SMC 277</strain>
    </source>
</reference>
<proteinExistence type="predicted"/>
<evidence type="ECO:0000313" key="3">
    <source>
        <dbReference type="Proteomes" id="UP001199054"/>
    </source>
</evidence>
<accession>A0ABS8B8X7</accession>
<dbReference type="Proteomes" id="UP001199054">
    <property type="component" value="Unassembled WGS sequence"/>
</dbReference>
<protein>
    <submittedName>
        <fullName evidence="2">Uncharacterized protein</fullName>
    </submittedName>
</protein>